<feature type="domain" description="DUF2921" evidence="13">
    <location>
        <begin position="264"/>
        <end position="403"/>
    </location>
</feature>
<dbReference type="InterPro" id="IPR021319">
    <property type="entry name" value="DUF2921"/>
</dbReference>
<dbReference type="InterPro" id="IPR057425">
    <property type="entry name" value="DUF2921_N"/>
</dbReference>
<keyword evidence="5" id="KW-0808">Transferase</keyword>
<proteinExistence type="predicted"/>
<evidence type="ECO:0000256" key="2">
    <source>
        <dbReference type="ARBA" id="ARBA00004127"/>
    </source>
</evidence>
<evidence type="ECO:0000256" key="1">
    <source>
        <dbReference type="ARBA" id="ARBA00000900"/>
    </source>
</evidence>
<evidence type="ECO:0000256" key="3">
    <source>
        <dbReference type="ARBA" id="ARBA00004906"/>
    </source>
</evidence>
<keyword evidence="9 10" id="KW-0472">Membrane</keyword>
<dbReference type="GO" id="GO:0061630">
    <property type="term" value="F:ubiquitin protein ligase activity"/>
    <property type="evidence" value="ECO:0007669"/>
    <property type="project" value="UniProtKB-EC"/>
</dbReference>
<evidence type="ECO:0000259" key="12">
    <source>
        <dbReference type="Pfam" id="PF11145"/>
    </source>
</evidence>
<evidence type="ECO:0000313" key="14">
    <source>
        <dbReference type="EMBL" id="WOG98646.1"/>
    </source>
</evidence>
<organism evidence="14 15">
    <name type="scientific">Daucus carota subsp. sativus</name>
    <name type="common">Carrot</name>
    <dbReference type="NCBI Taxonomy" id="79200"/>
    <lineage>
        <taxon>Eukaryota</taxon>
        <taxon>Viridiplantae</taxon>
        <taxon>Streptophyta</taxon>
        <taxon>Embryophyta</taxon>
        <taxon>Tracheophyta</taxon>
        <taxon>Spermatophyta</taxon>
        <taxon>Magnoliopsida</taxon>
        <taxon>eudicotyledons</taxon>
        <taxon>Gunneridae</taxon>
        <taxon>Pentapetalae</taxon>
        <taxon>asterids</taxon>
        <taxon>campanulids</taxon>
        <taxon>Apiales</taxon>
        <taxon>Apiaceae</taxon>
        <taxon>Apioideae</taxon>
        <taxon>Scandiceae</taxon>
        <taxon>Daucinae</taxon>
        <taxon>Daucus</taxon>
        <taxon>Daucus sect. Daucus</taxon>
    </lineage>
</organism>
<keyword evidence="6 10" id="KW-0812">Transmembrane</keyword>
<evidence type="ECO:0000259" key="13">
    <source>
        <dbReference type="Pfam" id="PF25333"/>
    </source>
</evidence>
<keyword evidence="11" id="KW-0732">Signal</keyword>
<comment type="catalytic activity">
    <reaction evidence="1">
        <text>S-ubiquitinyl-[E2 ubiquitin-conjugating enzyme]-L-cysteine + [acceptor protein]-L-lysine = [E2 ubiquitin-conjugating enzyme]-L-cysteine + N(6)-ubiquitinyl-[acceptor protein]-L-lysine.</text>
        <dbReference type="EC" id="2.3.2.27"/>
    </reaction>
</comment>
<comment type="pathway">
    <text evidence="3">Protein modification; protein ubiquitination.</text>
</comment>
<evidence type="ECO:0000256" key="6">
    <source>
        <dbReference type="ARBA" id="ARBA00022692"/>
    </source>
</evidence>
<dbReference type="AlphaFoldDB" id="A0AAF0X111"/>
<dbReference type="KEGG" id="dcr:108217495"/>
<reference evidence="14" key="1">
    <citation type="journal article" date="2016" name="Nat. Genet.">
        <title>A high-quality carrot genome assembly provides new insights into carotenoid accumulation and asterid genome evolution.</title>
        <authorList>
            <person name="Iorizzo M."/>
            <person name="Ellison S."/>
            <person name="Senalik D."/>
            <person name="Zeng P."/>
            <person name="Satapoomin P."/>
            <person name="Huang J."/>
            <person name="Bowman M."/>
            <person name="Iovene M."/>
            <person name="Sanseverino W."/>
            <person name="Cavagnaro P."/>
            <person name="Yildiz M."/>
            <person name="Macko-Podgorni A."/>
            <person name="Moranska E."/>
            <person name="Grzebelus E."/>
            <person name="Grzebelus D."/>
            <person name="Ashrafi H."/>
            <person name="Zheng Z."/>
            <person name="Cheng S."/>
            <person name="Spooner D."/>
            <person name="Van Deynze A."/>
            <person name="Simon P."/>
        </authorList>
    </citation>
    <scope>NUCLEOTIDE SEQUENCE</scope>
    <source>
        <tissue evidence="14">Leaf</tissue>
    </source>
</reference>
<name>A0AAF0X111_DAUCS</name>
<accession>A0AAF0X111</accession>
<feature type="domain" description="DUF2921" evidence="13">
    <location>
        <begin position="35"/>
        <end position="210"/>
    </location>
</feature>
<feature type="chain" id="PRO_5042099170" description="RING-type E3 ubiquitin transferase" evidence="11">
    <location>
        <begin position="29"/>
        <end position="806"/>
    </location>
</feature>
<dbReference type="PANTHER" id="PTHR33389">
    <property type="entry name" value="FAMILY PROTEIN, PUTATIVE (DUF2921)-RELATED"/>
    <property type="match status" value="1"/>
</dbReference>
<dbReference type="Pfam" id="PF11145">
    <property type="entry name" value="DUF2921"/>
    <property type="match status" value="1"/>
</dbReference>
<dbReference type="EC" id="2.3.2.27" evidence="4"/>
<evidence type="ECO:0000256" key="10">
    <source>
        <dbReference type="SAM" id="Phobius"/>
    </source>
</evidence>
<sequence length="806" mass="90211">MSSFWQCASPHTCIFVLLILFKITTSTSKSSSVSYSEQCASVIPEATPTTYAYVTFPSLQTSTSFFSGVERIFGKNSSQDSPISFNFQSSRNVYATNSPGVYKIDAELTFQVYNHMYFPASNSSDGKSSPRRRRSGILKFVLSGFWSESSGKGCFVGDAPWYSSAGEPLDLEAVFMIKYSKSSIYSNGFVSGELKSLSHLNDEAYFEPISILSFPRVNEYEYQLISEETLRGFYVFEDDEKYSVLGSHPRTICSFFDRNYVTFRLEYASSCSSSLKSCSPLDGVPGIRPTYVSLYSIQCYECGNKMRFLVQLTNRSYVGRDDMFDPSTTLVGEGMWDEAKNRLVIVACRILSSGSLEDTRVGDCSFRLSLYFPSLWSLKNREKAVGQIWTNKTAQDVGYFDRIKFRTSDAYIRIPGFTYQYTEIGKVNKLCPKKALTKGESFPSGKSSAMRFDSSVPNSAYFVWNSAAPVFIGNDLYAESRVQFENVVSDNAPMNVSYKITFSPARGLILEPGLSSLNTSLDSYGQLIISAEGVYDAGTGYLCMVGCRDLPSNNSLDCDIVLTFQFPGSSKTKEGFISGSMHSTRNQSDPLFFEHLNMTTSFSISSESPRSIWRIDLETSIVLIPDTVACIFVLFQLYHVRRYPDTLPSVSLLMLVILTLGHVISLGLNFEAVFMTKRNTYNTMFISSGWLVVNEEIVKLITLAVFLVQSHLIRLAWTARQSGENNPQAISAAERKTFIVFLPLYLAGGLIAFFVNSNKNPFGNAPPTFDYPQAHRHQHRARGDLKAYASLILDGFLFPRVLLNMF</sequence>
<reference evidence="14" key="2">
    <citation type="submission" date="2022-03" db="EMBL/GenBank/DDBJ databases">
        <title>Draft title - Genomic analysis of global carrot germplasm unveils the trajectory of domestication and the origin of high carotenoid orange carrot.</title>
        <authorList>
            <person name="Iorizzo M."/>
            <person name="Ellison S."/>
            <person name="Senalik D."/>
            <person name="Macko-Podgorni A."/>
            <person name="Grzebelus D."/>
            <person name="Bostan H."/>
            <person name="Rolling W."/>
            <person name="Curaba J."/>
            <person name="Simon P."/>
        </authorList>
    </citation>
    <scope>NUCLEOTIDE SEQUENCE</scope>
    <source>
        <tissue evidence="14">Leaf</tissue>
    </source>
</reference>
<comment type="subcellular location">
    <subcellularLocation>
        <location evidence="2">Endomembrane system</location>
        <topology evidence="2">Multi-pass membrane protein</topology>
    </subcellularLocation>
</comment>
<keyword evidence="7" id="KW-0833">Ubl conjugation pathway</keyword>
<dbReference type="Pfam" id="PF25333">
    <property type="entry name" value="DUF2921_N"/>
    <property type="match status" value="3"/>
</dbReference>
<feature type="domain" description="DUF2921" evidence="13">
    <location>
        <begin position="429"/>
        <end position="596"/>
    </location>
</feature>
<keyword evidence="8 10" id="KW-1133">Transmembrane helix</keyword>
<gene>
    <name evidence="14" type="ORF">DCAR_0417990</name>
</gene>
<feature type="transmembrane region" description="Helical" evidence="10">
    <location>
        <begin position="650"/>
        <end position="670"/>
    </location>
</feature>
<dbReference type="EMBL" id="CP093346">
    <property type="protein sequence ID" value="WOG98646.1"/>
    <property type="molecule type" value="Genomic_DNA"/>
</dbReference>
<evidence type="ECO:0000256" key="5">
    <source>
        <dbReference type="ARBA" id="ARBA00022679"/>
    </source>
</evidence>
<evidence type="ECO:0000313" key="15">
    <source>
        <dbReference type="Proteomes" id="UP000077755"/>
    </source>
</evidence>
<evidence type="ECO:0000256" key="4">
    <source>
        <dbReference type="ARBA" id="ARBA00012483"/>
    </source>
</evidence>
<evidence type="ECO:0000256" key="9">
    <source>
        <dbReference type="ARBA" id="ARBA00023136"/>
    </source>
</evidence>
<feature type="signal peptide" evidence="11">
    <location>
        <begin position="1"/>
        <end position="28"/>
    </location>
</feature>
<dbReference type="PANTHER" id="PTHR33389:SF18">
    <property type="entry name" value="OS01G0677900 PROTEIN"/>
    <property type="match status" value="1"/>
</dbReference>
<evidence type="ECO:0000256" key="11">
    <source>
        <dbReference type="SAM" id="SignalP"/>
    </source>
</evidence>
<dbReference type="GO" id="GO:0012505">
    <property type="term" value="C:endomembrane system"/>
    <property type="evidence" value="ECO:0007669"/>
    <property type="project" value="UniProtKB-SubCell"/>
</dbReference>
<keyword evidence="15" id="KW-1185">Reference proteome</keyword>
<feature type="transmembrane region" description="Helical" evidence="10">
    <location>
        <begin position="738"/>
        <end position="755"/>
    </location>
</feature>
<protein>
    <recommendedName>
        <fullName evidence="4">RING-type E3 ubiquitin transferase</fullName>
        <ecNumber evidence="4">2.3.2.27</ecNumber>
    </recommendedName>
</protein>
<dbReference type="Proteomes" id="UP000077755">
    <property type="component" value="Chromosome 4"/>
</dbReference>
<feature type="domain" description="SWEET-like" evidence="12">
    <location>
        <begin position="610"/>
        <end position="806"/>
    </location>
</feature>
<evidence type="ECO:0000256" key="7">
    <source>
        <dbReference type="ARBA" id="ARBA00022786"/>
    </source>
</evidence>
<evidence type="ECO:0000256" key="8">
    <source>
        <dbReference type="ARBA" id="ARBA00022989"/>
    </source>
</evidence>